<name>A0A9X3TTQ4_9BACL</name>
<dbReference type="InterPro" id="IPR003675">
    <property type="entry name" value="Rce1/LyrA-like_dom"/>
</dbReference>
<keyword evidence="1" id="KW-0472">Membrane</keyword>
<feature type="domain" description="CAAX prenyl protease 2/Lysostaphin resistance protein A-like" evidence="2">
    <location>
        <begin position="117"/>
        <end position="226"/>
    </location>
</feature>
<keyword evidence="4" id="KW-1185">Reference proteome</keyword>
<evidence type="ECO:0000313" key="3">
    <source>
        <dbReference type="EMBL" id="MDA5111037.1"/>
    </source>
</evidence>
<protein>
    <submittedName>
        <fullName evidence="3">CPBP family intramembrane metalloprotease</fullName>
    </submittedName>
</protein>
<dbReference type="Proteomes" id="UP001151071">
    <property type="component" value="Unassembled WGS sequence"/>
</dbReference>
<dbReference type="GO" id="GO:0008237">
    <property type="term" value="F:metallopeptidase activity"/>
    <property type="evidence" value="ECO:0007669"/>
    <property type="project" value="UniProtKB-KW"/>
</dbReference>
<keyword evidence="1" id="KW-0812">Transmembrane</keyword>
<dbReference type="GO" id="GO:0080120">
    <property type="term" value="P:CAAX-box protein maturation"/>
    <property type="evidence" value="ECO:0007669"/>
    <property type="project" value="UniProtKB-ARBA"/>
</dbReference>
<dbReference type="AlphaFoldDB" id="A0A9X3TTQ4"/>
<sequence length="239" mass="25626">MKNVIAVFILGLVAGAVIGAYQVMSLTPEMEREIVAKLGSKNVMIIVAMLQTAVLAGIATMAGLWASPKVGLNKPFMYNRKSIAAAVAIGLLSACLIAIPEKLVFAEALGLDEKFAFSWLYFLGSVLYGGIIEEILLRFGLMTLIIWIASKMTRSANSNGIYIAGIVVAALLFAAGHLPATAQMLGVSPLSVTRTLLLNFLPGIGYGYLYWKHGLAYAMLGHISTHVINQVILLPLLFK</sequence>
<keyword evidence="3" id="KW-0645">Protease</keyword>
<feature type="transmembrane region" description="Helical" evidence="1">
    <location>
        <begin position="119"/>
        <end position="149"/>
    </location>
</feature>
<evidence type="ECO:0000313" key="4">
    <source>
        <dbReference type="Proteomes" id="UP001151071"/>
    </source>
</evidence>
<gene>
    <name evidence="3" type="ORF">O3V59_22135</name>
</gene>
<accession>A0A9X3TTQ4</accession>
<evidence type="ECO:0000259" key="2">
    <source>
        <dbReference type="Pfam" id="PF02517"/>
    </source>
</evidence>
<feature type="transmembrane region" description="Helical" evidence="1">
    <location>
        <begin position="218"/>
        <end position="238"/>
    </location>
</feature>
<comment type="caution">
    <text evidence="3">The sequence shown here is derived from an EMBL/GenBank/DDBJ whole genome shotgun (WGS) entry which is preliminary data.</text>
</comment>
<dbReference type="Pfam" id="PF02517">
    <property type="entry name" value="Rce1-like"/>
    <property type="match status" value="1"/>
</dbReference>
<dbReference type="RefSeq" id="WP_029100765.1">
    <property type="nucleotide sequence ID" value="NZ_JAPYYP010000062.1"/>
</dbReference>
<feature type="transmembrane region" description="Helical" evidence="1">
    <location>
        <begin position="161"/>
        <end position="180"/>
    </location>
</feature>
<reference evidence="3" key="1">
    <citation type="submission" date="2022-12" db="EMBL/GenBank/DDBJ databases">
        <title>Draft genome sequence of the thermophilic strain Brevibacillus thermoruber HT42, isolated from Los Humeros, Puebla, Mexico, with biotechnological potential.</title>
        <authorList>
            <person name="Lara Sanchez J."/>
            <person name="Solis Palacios R."/>
            <person name="Bustos Baena A.S."/>
            <person name="Ruz Baez A.E."/>
            <person name="Espinosa Luna G."/>
            <person name="Oliart Ros R.M."/>
        </authorList>
    </citation>
    <scope>NUCLEOTIDE SEQUENCE</scope>
    <source>
        <strain evidence="3">HT42</strain>
    </source>
</reference>
<keyword evidence="1" id="KW-1133">Transmembrane helix</keyword>
<evidence type="ECO:0000256" key="1">
    <source>
        <dbReference type="SAM" id="Phobius"/>
    </source>
</evidence>
<dbReference type="EMBL" id="JAPYYP010000062">
    <property type="protein sequence ID" value="MDA5111037.1"/>
    <property type="molecule type" value="Genomic_DNA"/>
</dbReference>
<proteinExistence type="predicted"/>
<feature type="transmembrane region" description="Helical" evidence="1">
    <location>
        <begin position="192"/>
        <end position="211"/>
    </location>
</feature>
<keyword evidence="3" id="KW-0482">Metalloprotease</keyword>
<organism evidence="3 4">
    <name type="scientific">Brevibacillus thermoruber</name>
    <dbReference type="NCBI Taxonomy" id="33942"/>
    <lineage>
        <taxon>Bacteria</taxon>
        <taxon>Bacillati</taxon>
        <taxon>Bacillota</taxon>
        <taxon>Bacilli</taxon>
        <taxon>Bacillales</taxon>
        <taxon>Paenibacillaceae</taxon>
        <taxon>Brevibacillus</taxon>
    </lineage>
</organism>
<feature type="transmembrane region" description="Helical" evidence="1">
    <location>
        <begin position="43"/>
        <end position="66"/>
    </location>
</feature>
<dbReference type="GO" id="GO:0004175">
    <property type="term" value="F:endopeptidase activity"/>
    <property type="evidence" value="ECO:0007669"/>
    <property type="project" value="UniProtKB-ARBA"/>
</dbReference>
<keyword evidence="3" id="KW-0378">Hydrolase</keyword>
<feature type="transmembrane region" description="Helical" evidence="1">
    <location>
        <begin position="78"/>
        <end position="99"/>
    </location>
</feature>